<dbReference type="GO" id="GO:0016747">
    <property type="term" value="F:acyltransferase activity, transferring groups other than amino-acyl groups"/>
    <property type="evidence" value="ECO:0007669"/>
    <property type="project" value="InterPro"/>
</dbReference>
<dbReference type="EMBL" id="PRLP01000015">
    <property type="protein sequence ID" value="PPC78445.1"/>
    <property type="molecule type" value="Genomic_DNA"/>
</dbReference>
<dbReference type="OrthoDB" id="5358891at2"/>
<feature type="domain" description="N-acetyltransferase" evidence="1">
    <location>
        <begin position="11"/>
        <end position="165"/>
    </location>
</feature>
<reference evidence="2 3" key="1">
    <citation type="submission" date="2018-02" db="EMBL/GenBank/DDBJ databases">
        <title>novel marine gammaproteobacteria from coastal saline agro ecosystem.</title>
        <authorList>
            <person name="Krishnan R."/>
            <person name="Ramesh Kumar N."/>
        </authorList>
    </citation>
    <scope>NUCLEOTIDE SEQUENCE [LARGE SCALE GENOMIC DNA]</scope>
    <source>
        <strain evidence="2 3">228</strain>
    </source>
</reference>
<sequence>MEDIHFNRYGIDLTSLQSDEIEMVRQWRNDPKIASLMLDQTYITEAMQQAWFIRMRQSSNQCYMLARFRGEPIGVASLTAIDMQQRSCEPGMYIYPDHYRHNILPFCVAFALNDLAFEQLGMQRLYGKIFDENTASVRFHEASGYIRYDGNEAGLSLYVLEQEPYLAARAKIARFIRY</sequence>
<dbReference type="Pfam" id="PF13302">
    <property type="entry name" value="Acetyltransf_3"/>
    <property type="match status" value="1"/>
</dbReference>
<evidence type="ECO:0000259" key="1">
    <source>
        <dbReference type="PROSITE" id="PS51186"/>
    </source>
</evidence>
<evidence type="ECO:0000313" key="3">
    <source>
        <dbReference type="Proteomes" id="UP000238196"/>
    </source>
</evidence>
<dbReference type="AlphaFoldDB" id="A0A2S5KUU2"/>
<name>A0A2S5KUU2_9PROT</name>
<evidence type="ECO:0000313" key="2">
    <source>
        <dbReference type="EMBL" id="PPC78445.1"/>
    </source>
</evidence>
<comment type="caution">
    <text evidence="2">The sequence shown here is derived from an EMBL/GenBank/DDBJ whole genome shotgun (WGS) entry which is preliminary data.</text>
</comment>
<dbReference type="Gene3D" id="3.40.630.30">
    <property type="match status" value="1"/>
</dbReference>
<dbReference type="InterPro" id="IPR016181">
    <property type="entry name" value="Acyl_CoA_acyltransferase"/>
</dbReference>
<dbReference type="Proteomes" id="UP000238196">
    <property type="component" value="Unassembled WGS sequence"/>
</dbReference>
<dbReference type="PANTHER" id="PTHR43415:SF3">
    <property type="entry name" value="GNAT-FAMILY ACETYLTRANSFERASE"/>
    <property type="match status" value="1"/>
</dbReference>
<dbReference type="InterPro" id="IPR000182">
    <property type="entry name" value="GNAT_dom"/>
</dbReference>
<protein>
    <recommendedName>
        <fullName evidence="1">N-acetyltransferase domain-containing protein</fullName>
    </recommendedName>
</protein>
<dbReference type="PANTHER" id="PTHR43415">
    <property type="entry name" value="SPERMIDINE N(1)-ACETYLTRANSFERASE"/>
    <property type="match status" value="1"/>
</dbReference>
<proteinExistence type="predicted"/>
<gene>
    <name evidence="2" type="ORF">C4K68_05180</name>
</gene>
<dbReference type="PROSITE" id="PS51186">
    <property type="entry name" value="GNAT"/>
    <property type="match status" value="1"/>
</dbReference>
<organism evidence="2 3">
    <name type="scientific">Proteobacteria bacterium 228</name>
    <dbReference type="NCBI Taxonomy" id="2083153"/>
    <lineage>
        <taxon>Bacteria</taxon>
        <taxon>Pseudomonadati</taxon>
        <taxon>Pseudomonadota</taxon>
    </lineage>
</organism>
<accession>A0A2S5KUU2</accession>
<dbReference type="SUPFAM" id="SSF55729">
    <property type="entry name" value="Acyl-CoA N-acyltransferases (Nat)"/>
    <property type="match status" value="1"/>
</dbReference>